<keyword evidence="3" id="KW-0677">Repeat</keyword>
<dbReference type="InterPro" id="IPR013761">
    <property type="entry name" value="SAM/pointed_sf"/>
</dbReference>
<feature type="repeat" description="WD" evidence="4">
    <location>
        <begin position="8"/>
        <end position="38"/>
    </location>
</feature>
<evidence type="ECO:0000256" key="3">
    <source>
        <dbReference type="ARBA" id="ARBA00022737"/>
    </source>
</evidence>
<dbReference type="SMART" id="SM00504">
    <property type="entry name" value="Ubox"/>
    <property type="match status" value="1"/>
</dbReference>
<organism evidence="7 8">
    <name type="scientific">Mola mola</name>
    <name type="common">Ocean sunfish</name>
    <name type="synonym">Tetraodon mola</name>
    <dbReference type="NCBI Taxonomy" id="94237"/>
    <lineage>
        <taxon>Eukaryota</taxon>
        <taxon>Metazoa</taxon>
        <taxon>Chordata</taxon>
        <taxon>Craniata</taxon>
        <taxon>Vertebrata</taxon>
        <taxon>Euteleostomi</taxon>
        <taxon>Actinopterygii</taxon>
        <taxon>Neopterygii</taxon>
        <taxon>Teleostei</taxon>
        <taxon>Neoteleostei</taxon>
        <taxon>Acanthomorphata</taxon>
        <taxon>Eupercaria</taxon>
        <taxon>Tetraodontiformes</taxon>
        <taxon>Molidae</taxon>
        <taxon>Mola</taxon>
    </lineage>
</organism>
<dbReference type="InterPro" id="IPR013083">
    <property type="entry name" value="Znf_RING/FYVE/PHD"/>
</dbReference>
<feature type="domain" description="SAM" evidence="5">
    <location>
        <begin position="330"/>
        <end position="393"/>
    </location>
</feature>
<evidence type="ECO:0000256" key="4">
    <source>
        <dbReference type="PROSITE-ProRule" id="PRU00221"/>
    </source>
</evidence>
<evidence type="ECO:0000256" key="1">
    <source>
        <dbReference type="ARBA" id="ARBA00020894"/>
    </source>
</evidence>
<dbReference type="InterPro" id="IPR052085">
    <property type="entry name" value="WD-SAM-U-box"/>
</dbReference>
<dbReference type="Pfam" id="PF00400">
    <property type="entry name" value="WD40"/>
    <property type="match status" value="7"/>
</dbReference>
<dbReference type="SUPFAM" id="SSF47769">
    <property type="entry name" value="SAM/Pointed domain"/>
    <property type="match status" value="1"/>
</dbReference>
<dbReference type="SMART" id="SM00454">
    <property type="entry name" value="SAM"/>
    <property type="match status" value="1"/>
</dbReference>
<name>A0A3Q4AKD8_MOLML</name>
<dbReference type="SUPFAM" id="SSF50978">
    <property type="entry name" value="WD40 repeat-like"/>
    <property type="match status" value="1"/>
</dbReference>
<dbReference type="GO" id="GO:0004842">
    <property type="term" value="F:ubiquitin-protein transferase activity"/>
    <property type="evidence" value="ECO:0007669"/>
    <property type="project" value="InterPro"/>
</dbReference>
<dbReference type="CDD" id="cd00200">
    <property type="entry name" value="WD40"/>
    <property type="match status" value="1"/>
</dbReference>
<dbReference type="InterPro" id="IPR001660">
    <property type="entry name" value="SAM"/>
</dbReference>
<dbReference type="InterPro" id="IPR001680">
    <property type="entry name" value="WD40_rpt"/>
</dbReference>
<sequence>MVSLVVTLRHHAEEVSCCAFSPSLLATSSGDKTIRVYNTADFSELPFSPLSGHGYGVHCCCFSSCGTYLLSCSTDGSARLWSSETGDVAAVLQHPGRSPLRVCALAPDSSFLLAGACDGTVALWDFPSKTLRRCGAVSEASVVACCFSPCSQMFLTGCTQGDLKLWDTDMKLLHAEKDAHDLGVTCCSFAPHFKVDDCCVEFRLASCGQDSQLKIWILSQRDGAAFIMKLLHTLTSQSSPVLSCAFSSDGELVVSGLSYTPLIFLLLFLFHRRYVTAVAVSPTMPWIATGSMDRSVNVWRIGDRSSSSLPVVCCAGRKLPGHSRLLVADWSEEDVQTWLCEEGLQDLVSIFKANNIDGAELSQLDKVMATELGIESLGLRSRLLRKIKALKAGQSSSGSPDEFLCPITRELMKDPVIAADGYSYERDSIESWIRGKNKTSPMTNLPLQTTLLTPNRSLKMAISRWKSSQ</sequence>
<dbReference type="PANTHER" id="PTHR46573">
    <property type="entry name" value="WD REPEAT, SAM AND U-BOX DOMAIN-CONTAINING PROTEIN 1"/>
    <property type="match status" value="1"/>
</dbReference>
<feature type="repeat" description="WD" evidence="4">
    <location>
        <begin position="50"/>
        <end position="91"/>
    </location>
</feature>
<protein>
    <recommendedName>
        <fullName evidence="1">WD repeat, SAM and U-box domain-containing protein 1</fullName>
    </recommendedName>
</protein>
<dbReference type="InterPro" id="IPR003613">
    <property type="entry name" value="Ubox_domain"/>
</dbReference>
<accession>A0A3Q4AKD8</accession>
<dbReference type="Pfam" id="PF04564">
    <property type="entry name" value="U-box"/>
    <property type="match status" value="1"/>
</dbReference>
<feature type="domain" description="U-box" evidence="6">
    <location>
        <begin position="398"/>
        <end position="469"/>
    </location>
</feature>
<evidence type="ECO:0000256" key="2">
    <source>
        <dbReference type="ARBA" id="ARBA00022574"/>
    </source>
</evidence>
<dbReference type="PROSITE" id="PS51698">
    <property type="entry name" value="U_BOX"/>
    <property type="match status" value="1"/>
</dbReference>
<dbReference type="OMA" id="WDFPSKT"/>
<dbReference type="STRING" id="94237.ENSMMOP00000004670"/>
<dbReference type="SMART" id="SM00320">
    <property type="entry name" value="WD40"/>
    <property type="match status" value="7"/>
</dbReference>
<keyword evidence="2 4" id="KW-0853">WD repeat</keyword>
<dbReference type="Gene3D" id="1.10.150.50">
    <property type="entry name" value="Transcription Factor, Ets-1"/>
    <property type="match status" value="1"/>
</dbReference>
<evidence type="ECO:0000313" key="7">
    <source>
        <dbReference type="Ensembl" id="ENSMMOP00000004670.1"/>
    </source>
</evidence>
<dbReference type="GO" id="GO:0016567">
    <property type="term" value="P:protein ubiquitination"/>
    <property type="evidence" value="ECO:0007669"/>
    <property type="project" value="InterPro"/>
</dbReference>
<reference evidence="7" key="1">
    <citation type="submission" date="2025-08" db="UniProtKB">
        <authorList>
            <consortium name="Ensembl"/>
        </authorList>
    </citation>
    <scope>IDENTIFICATION</scope>
</reference>
<dbReference type="PANTHER" id="PTHR46573:SF1">
    <property type="entry name" value="WD REPEAT, SAM AND U-BOX DOMAIN-CONTAINING PROTEIN 1"/>
    <property type="match status" value="1"/>
</dbReference>
<dbReference type="PROSITE" id="PS50105">
    <property type="entry name" value="SAM_DOMAIN"/>
    <property type="match status" value="1"/>
</dbReference>
<proteinExistence type="predicted"/>
<keyword evidence="8" id="KW-1185">Reference proteome</keyword>
<dbReference type="Proteomes" id="UP000261620">
    <property type="component" value="Unplaced"/>
</dbReference>
<dbReference type="Gene3D" id="3.30.40.10">
    <property type="entry name" value="Zinc/RING finger domain, C3HC4 (zinc finger)"/>
    <property type="match status" value="1"/>
</dbReference>
<dbReference type="Gene3D" id="2.130.10.10">
    <property type="entry name" value="YVTN repeat-like/Quinoprotein amine dehydrogenase"/>
    <property type="match status" value="3"/>
</dbReference>
<dbReference type="Pfam" id="PF00536">
    <property type="entry name" value="SAM_1"/>
    <property type="match status" value="1"/>
</dbReference>
<feature type="repeat" description="WD" evidence="4">
    <location>
        <begin position="268"/>
        <end position="309"/>
    </location>
</feature>
<feature type="repeat" description="WD" evidence="4">
    <location>
        <begin position="104"/>
        <end position="134"/>
    </location>
</feature>
<evidence type="ECO:0000259" key="5">
    <source>
        <dbReference type="PROSITE" id="PS50105"/>
    </source>
</evidence>
<dbReference type="PROSITE" id="PS50082">
    <property type="entry name" value="WD_REPEATS_2"/>
    <property type="match status" value="4"/>
</dbReference>
<dbReference type="PRINTS" id="PR00320">
    <property type="entry name" value="GPROTEINBRPT"/>
</dbReference>
<reference evidence="7" key="2">
    <citation type="submission" date="2025-09" db="UniProtKB">
        <authorList>
            <consortium name="Ensembl"/>
        </authorList>
    </citation>
    <scope>IDENTIFICATION</scope>
</reference>
<evidence type="ECO:0000259" key="6">
    <source>
        <dbReference type="PROSITE" id="PS51698"/>
    </source>
</evidence>
<dbReference type="InterPro" id="IPR015943">
    <property type="entry name" value="WD40/YVTN_repeat-like_dom_sf"/>
</dbReference>
<dbReference type="PROSITE" id="PS50294">
    <property type="entry name" value="WD_REPEATS_REGION"/>
    <property type="match status" value="2"/>
</dbReference>
<dbReference type="CDD" id="cd16655">
    <property type="entry name" value="RING-Ubox_WDSUB1-like"/>
    <property type="match status" value="1"/>
</dbReference>
<dbReference type="SUPFAM" id="SSF57850">
    <property type="entry name" value="RING/U-box"/>
    <property type="match status" value="1"/>
</dbReference>
<evidence type="ECO:0000313" key="8">
    <source>
        <dbReference type="Proteomes" id="UP000261620"/>
    </source>
</evidence>
<dbReference type="Ensembl" id="ENSMMOT00000004754.1">
    <property type="protein sequence ID" value="ENSMMOP00000004670.1"/>
    <property type="gene ID" value="ENSMMOG00000003723.1"/>
</dbReference>
<dbReference type="AlphaFoldDB" id="A0A3Q4AKD8"/>
<dbReference type="InterPro" id="IPR036322">
    <property type="entry name" value="WD40_repeat_dom_sf"/>
</dbReference>
<dbReference type="InterPro" id="IPR020472">
    <property type="entry name" value="WD40_PAC1"/>
</dbReference>